<keyword evidence="3" id="KW-1185">Reference proteome</keyword>
<dbReference type="EMBL" id="CP099421">
    <property type="protein sequence ID" value="USW52044.1"/>
    <property type="molecule type" value="Genomic_DNA"/>
</dbReference>
<organism evidence="2 3">
    <name type="scientific">Septoria linicola</name>
    <dbReference type="NCBI Taxonomy" id="215465"/>
    <lineage>
        <taxon>Eukaryota</taxon>
        <taxon>Fungi</taxon>
        <taxon>Dikarya</taxon>
        <taxon>Ascomycota</taxon>
        <taxon>Pezizomycotina</taxon>
        <taxon>Dothideomycetes</taxon>
        <taxon>Dothideomycetidae</taxon>
        <taxon>Mycosphaerellales</taxon>
        <taxon>Mycosphaerellaceae</taxon>
        <taxon>Septoria</taxon>
    </lineage>
</organism>
<protein>
    <submittedName>
        <fullName evidence="2">Uncharacterized protein</fullName>
    </submittedName>
</protein>
<evidence type="ECO:0000313" key="3">
    <source>
        <dbReference type="Proteomes" id="UP001056384"/>
    </source>
</evidence>
<dbReference type="Proteomes" id="UP001056384">
    <property type="component" value="Chromosome 4"/>
</dbReference>
<feature type="compositionally biased region" description="Pro residues" evidence="1">
    <location>
        <begin position="346"/>
        <end position="355"/>
    </location>
</feature>
<sequence length="496" mass="54456">MPPRAQKNAAKNGRDCSQGGPGHIDPLAHQNNIKEKLEQLFQMDVQQFQGDGNYGSWIDGIIAALDNPNYQVALQAHEEEFNSPLEGHTPVPKLKDLKKNLKAAKKTFRDVRDDFLLLEHKTANSGKRQEEQAVDPRSIHNRSSLTATERPPNSHGTGLPDPSHVPNDTAAEHYDDMRENPIPAPMQVVVTQEREASLGQPPVAAQHRSEIPATTRPSSLAYAAPGGVKRPHGLIYQDVVPESVSEPANIQRPSPGAVKRRKQQNPIALGQPQQSQHVKVESMPAQSPLQAPTTSTVVQPLEGRADGQTQFQGIDTAHPAARQALQRPSLDRPANEPARSQALAQSPPPAGPYRPPAAISSSQASSSETSTDEQVARRDYIRKQVVMQHVAPGDVLAELANLVPSTVGKSLTWRRVLGWANPNGSSCPPGVRAKIQSSFHQWCSNFSGNIDHDVQVRFNQELNQEQTRSQRSRSFAPYQQQQNERQPTQQPAQPRV</sequence>
<feature type="compositionally biased region" description="Low complexity" evidence="1">
    <location>
        <begin position="477"/>
        <end position="496"/>
    </location>
</feature>
<feature type="compositionally biased region" description="Low complexity" evidence="1">
    <location>
        <begin position="356"/>
        <end position="369"/>
    </location>
</feature>
<feature type="compositionally biased region" description="Polar residues" evidence="1">
    <location>
        <begin position="284"/>
        <end position="297"/>
    </location>
</feature>
<feature type="region of interest" description="Disordered" evidence="1">
    <location>
        <begin position="463"/>
        <end position="496"/>
    </location>
</feature>
<feature type="compositionally biased region" description="Polar residues" evidence="1">
    <location>
        <begin position="463"/>
        <end position="473"/>
    </location>
</feature>
<feature type="region of interest" description="Disordered" evidence="1">
    <location>
        <begin position="193"/>
        <end position="230"/>
    </location>
</feature>
<gene>
    <name evidence="2" type="ORF">Slin15195_G053630</name>
</gene>
<accession>A0A9Q9APG9</accession>
<feature type="compositionally biased region" description="Basic and acidic residues" evidence="1">
    <location>
        <begin position="122"/>
        <end position="131"/>
    </location>
</feature>
<reference evidence="2" key="1">
    <citation type="submission" date="2022-06" db="EMBL/GenBank/DDBJ databases">
        <title>Complete genome sequences of two strains of the flax pathogen Septoria linicola.</title>
        <authorList>
            <person name="Lapalu N."/>
            <person name="Simon A."/>
            <person name="Demenou B."/>
            <person name="Paumier D."/>
            <person name="Guillot M.-P."/>
            <person name="Gout L."/>
            <person name="Valade R."/>
        </authorList>
    </citation>
    <scope>NUCLEOTIDE SEQUENCE</scope>
    <source>
        <strain evidence="2">SE15195</strain>
    </source>
</reference>
<feature type="region of interest" description="Disordered" evidence="1">
    <location>
        <begin position="323"/>
        <end position="375"/>
    </location>
</feature>
<proteinExistence type="predicted"/>
<feature type="region of interest" description="Disordered" evidence="1">
    <location>
        <begin position="122"/>
        <end position="170"/>
    </location>
</feature>
<name>A0A9Q9APG9_9PEZI</name>
<dbReference type="AlphaFoldDB" id="A0A9Q9APG9"/>
<evidence type="ECO:0000313" key="2">
    <source>
        <dbReference type="EMBL" id="USW52044.1"/>
    </source>
</evidence>
<evidence type="ECO:0000256" key="1">
    <source>
        <dbReference type="SAM" id="MobiDB-lite"/>
    </source>
</evidence>
<feature type="region of interest" description="Disordered" evidence="1">
    <location>
        <begin position="1"/>
        <end position="25"/>
    </location>
</feature>
<feature type="region of interest" description="Disordered" evidence="1">
    <location>
        <begin position="245"/>
        <end position="297"/>
    </location>
</feature>